<feature type="compositionally biased region" description="Low complexity" evidence="1">
    <location>
        <begin position="266"/>
        <end position="276"/>
    </location>
</feature>
<feature type="region of interest" description="Disordered" evidence="1">
    <location>
        <begin position="517"/>
        <end position="560"/>
    </location>
</feature>
<dbReference type="Pfam" id="PF02720">
    <property type="entry name" value="DUF222"/>
    <property type="match status" value="1"/>
</dbReference>
<dbReference type="RefSeq" id="WP_005202199.1">
    <property type="nucleotide sequence ID" value="NZ_BAFC01000009.1"/>
</dbReference>
<dbReference type="Proteomes" id="UP000005845">
    <property type="component" value="Unassembled WGS sequence"/>
</dbReference>
<feature type="compositionally biased region" description="Polar residues" evidence="1">
    <location>
        <begin position="12"/>
        <end position="22"/>
    </location>
</feature>
<proteinExistence type="predicted"/>
<feature type="region of interest" description="Disordered" evidence="1">
    <location>
        <begin position="253"/>
        <end position="276"/>
    </location>
</feature>
<name>H5TVJ3_9ACTN</name>
<feature type="region of interest" description="Disordered" evidence="1">
    <location>
        <begin position="587"/>
        <end position="642"/>
    </location>
</feature>
<feature type="domain" description="DUF222" evidence="2">
    <location>
        <begin position="67"/>
        <end position="391"/>
    </location>
</feature>
<evidence type="ECO:0000313" key="4">
    <source>
        <dbReference type="Proteomes" id="UP000005845"/>
    </source>
</evidence>
<dbReference type="AlphaFoldDB" id="H5TVJ3"/>
<feature type="compositionally biased region" description="Pro residues" evidence="1">
    <location>
        <begin position="596"/>
        <end position="610"/>
    </location>
</feature>
<feature type="compositionally biased region" description="Low complexity" evidence="1">
    <location>
        <begin position="525"/>
        <end position="542"/>
    </location>
</feature>
<protein>
    <recommendedName>
        <fullName evidence="2">DUF222 domain-containing protein</fullName>
    </recommendedName>
</protein>
<evidence type="ECO:0000313" key="3">
    <source>
        <dbReference type="EMBL" id="GAB37501.1"/>
    </source>
</evidence>
<feature type="compositionally biased region" description="Pro residues" evidence="1">
    <location>
        <begin position="619"/>
        <end position="628"/>
    </location>
</feature>
<feature type="region of interest" description="Disordered" evidence="1">
    <location>
        <begin position="1"/>
        <end position="22"/>
    </location>
</feature>
<evidence type="ECO:0000259" key="2">
    <source>
        <dbReference type="Pfam" id="PF02720"/>
    </source>
</evidence>
<organism evidence="3 4">
    <name type="scientific">Gordonia sputi NBRC 100414</name>
    <dbReference type="NCBI Taxonomy" id="1089453"/>
    <lineage>
        <taxon>Bacteria</taxon>
        <taxon>Bacillati</taxon>
        <taxon>Actinomycetota</taxon>
        <taxon>Actinomycetes</taxon>
        <taxon>Mycobacteriales</taxon>
        <taxon>Gordoniaceae</taxon>
        <taxon>Gordonia</taxon>
    </lineage>
</organism>
<gene>
    <name evidence="3" type="ORF">GOSPT_009_00030</name>
</gene>
<dbReference type="InterPro" id="IPR003870">
    <property type="entry name" value="DUF222"/>
</dbReference>
<accession>H5TVJ3</accession>
<evidence type="ECO:0000256" key="1">
    <source>
        <dbReference type="SAM" id="MobiDB-lite"/>
    </source>
</evidence>
<comment type="caution">
    <text evidence="3">The sequence shown here is derived from an EMBL/GenBank/DDBJ whole genome shotgun (WGS) entry which is preliminary data.</text>
</comment>
<dbReference type="EMBL" id="BAFC01000009">
    <property type="protein sequence ID" value="GAB37501.1"/>
    <property type="molecule type" value="Genomic_DNA"/>
</dbReference>
<sequence length="642" mass="67401">MATEFHDEQIDENLSTPSALASTVPGSADAAVAEQLSRLSAALDTLAEVDASALSDGVLVEAAQVAERLARRTSGAVTDRLVVEVSDRSADRRLGYRNLSGFLASHLHVGDPAARYWLIAETGTFTSILGERVAPKCPTLAERVAQGLVAPAHARAVIDVLNKIPRAVPAETRAAAEVQMADYATSYTPAEISSLGARLLAHLDPDGSLTDAKDRKRRRAFWVNRQDAQLMSRLTADLDPAARARLDAVLDAWGKPGMNNPDDPDSPSGPVGSADPDLLRAAAQRDERSAAQRNHDAFSALLARVLDSGMLGKSHRGLPIQVIVKTSLTELEQQAGLAQTASGALLPIKDLIEMAATSGAQPFLAVFAEHTSVPLYLGRSKRIATLGQRFASFASDGGGMCSAPGCTQPASRVQMHHAAKDWAKGGLTDIDQLVPACDVHNSKVGPNIGQYTTRMITDGPDTGRVAWRLNASPGMPPNREHVNRMADVAADFRDYLASEHTGTAHTGTEQINAEHTATDTTGHPAGITTAGGASSSGMTGAGEPSVGGAAVSPRRKTDTPSAYEQIFTGVELRLVASMLTDDTPAREKRVDFTWNPPRPLQLDPDPPTDPGGPSDPGASPEPDPPAAPDSPGGVDPPLSDAA</sequence>
<keyword evidence="4" id="KW-1185">Reference proteome</keyword>
<feature type="compositionally biased region" description="Low complexity" evidence="1">
    <location>
        <begin position="629"/>
        <end position="642"/>
    </location>
</feature>
<dbReference type="InterPro" id="IPR003615">
    <property type="entry name" value="HNH_nuc"/>
</dbReference>
<dbReference type="eggNOG" id="COG1403">
    <property type="taxonomic scope" value="Bacteria"/>
</dbReference>
<dbReference type="CDD" id="cd00085">
    <property type="entry name" value="HNHc"/>
    <property type="match status" value="1"/>
</dbReference>
<reference evidence="3 4" key="1">
    <citation type="submission" date="2012-02" db="EMBL/GenBank/DDBJ databases">
        <title>Whole genome shotgun sequence of Gordonia sputi NBRC 100414.</title>
        <authorList>
            <person name="Yoshida I."/>
            <person name="Hosoyama A."/>
            <person name="Tsuchikane K."/>
            <person name="Katsumata H."/>
            <person name="Yamazaki S."/>
            <person name="Fujita N."/>
        </authorList>
    </citation>
    <scope>NUCLEOTIDE SEQUENCE [LARGE SCALE GENOMIC DNA]</scope>
    <source>
        <strain evidence="3 4">NBRC 100414</strain>
    </source>
</reference>